<protein>
    <submittedName>
        <fullName evidence="1">Uncharacterized protein</fullName>
    </submittedName>
</protein>
<dbReference type="Proteomes" id="UP000230116">
    <property type="component" value="Unassembled WGS sequence"/>
</dbReference>
<dbReference type="AlphaFoldDB" id="A0A2M7E3R3"/>
<reference evidence="2" key="1">
    <citation type="submission" date="2017-09" db="EMBL/GenBank/DDBJ databases">
        <title>Depth-based differentiation of microbial function through sediment-hosted aquifers and enrichment of novel symbionts in the deep terrestrial subsurface.</title>
        <authorList>
            <person name="Probst A.J."/>
            <person name="Ladd B."/>
            <person name="Jarett J.K."/>
            <person name="Geller-Mcgrath D.E."/>
            <person name="Sieber C.M.K."/>
            <person name="Emerson J.B."/>
            <person name="Anantharaman K."/>
            <person name="Thomas B.C."/>
            <person name="Malmstrom R."/>
            <person name="Stieglmeier M."/>
            <person name="Klingl A."/>
            <person name="Woyke T."/>
            <person name="Ryan C.M."/>
            <person name="Banfield J.F."/>
        </authorList>
    </citation>
    <scope>NUCLEOTIDE SEQUENCE [LARGE SCALE GENOMIC DNA]</scope>
</reference>
<evidence type="ECO:0000313" key="2">
    <source>
        <dbReference type="Proteomes" id="UP000230116"/>
    </source>
</evidence>
<dbReference type="EMBL" id="PETM01000067">
    <property type="protein sequence ID" value="PIV62357.1"/>
    <property type="molecule type" value="Genomic_DNA"/>
</dbReference>
<organism evidence="1 2">
    <name type="scientific">Candidatus Roizmanbacteria bacterium CG01_land_8_20_14_3_00_33_9</name>
    <dbReference type="NCBI Taxonomy" id="1974843"/>
    <lineage>
        <taxon>Bacteria</taxon>
        <taxon>Candidatus Roizmaniibacteriota</taxon>
    </lineage>
</organism>
<evidence type="ECO:0000313" key="1">
    <source>
        <dbReference type="EMBL" id="PIV62357.1"/>
    </source>
</evidence>
<gene>
    <name evidence="1" type="ORF">COS12_02720</name>
</gene>
<comment type="caution">
    <text evidence="1">The sequence shown here is derived from an EMBL/GenBank/DDBJ whole genome shotgun (WGS) entry which is preliminary data.</text>
</comment>
<name>A0A2M7E3R3_9BACT</name>
<accession>A0A2M7E3R3</accession>
<proteinExistence type="predicted"/>
<sequence>MLIVNSSRFAGLATSARRLYTELAECAHPPRFRKIRLEQDKIGNDFVSKKNAKILQNFLLTQMTHPVDSTRSLKLSEWVIKKEIEKLSPNKI</sequence>